<keyword evidence="2" id="KW-1185">Reference proteome</keyword>
<reference evidence="2" key="1">
    <citation type="submission" date="2024-06" db="EMBL/GenBank/DDBJ databases">
        <title>Multi-omics analyses provide insights into the biosynthesis of the anticancer antibiotic pleurotin in Hohenbuehelia grisea.</title>
        <authorList>
            <person name="Weaver J.A."/>
            <person name="Alberti F."/>
        </authorList>
    </citation>
    <scope>NUCLEOTIDE SEQUENCE [LARGE SCALE GENOMIC DNA]</scope>
    <source>
        <strain evidence="2">T-177</strain>
    </source>
</reference>
<proteinExistence type="predicted"/>
<accession>A0ABR3JWM9</accession>
<evidence type="ECO:0008006" key="3">
    <source>
        <dbReference type="Google" id="ProtNLM"/>
    </source>
</evidence>
<evidence type="ECO:0000313" key="1">
    <source>
        <dbReference type="EMBL" id="KAL0960334.1"/>
    </source>
</evidence>
<sequence length="248" mass="26592">MEAKISTAQRLCLNDFNCGIHPGVLHDILERVRNLLSALYGEGCAASATISRRTGGSFNRIIGVHLPSANDATEDLILRIPRFDNIDVGRDIVQQSGVLCGLRPFLPVPEVAALGRVASQPIRASLHDYVAHPRLNTVQYSGWFKPVGKMRIAAQVARLISAIHSAPVPQAVGSLSADEGGRLTVARITRHDEGLDTATLDSKSLQNSSATSFQFATARFATGVLGGGQALSLSPVFAINFMKHRRSC</sequence>
<name>A0ABR3JWM9_9AGAR</name>
<gene>
    <name evidence="1" type="ORF">HGRIS_011958</name>
</gene>
<evidence type="ECO:0000313" key="2">
    <source>
        <dbReference type="Proteomes" id="UP001556367"/>
    </source>
</evidence>
<dbReference type="Proteomes" id="UP001556367">
    <property type="component" value="Unassembled WGS sequence"/>
</dbReference>
<comment type="caution">
    <text evidence="1">The sequence shown here is derived from an EMBL/GenBank/DDBJ whole genome shotgun (WGS) entry which is preliminary data.</text>
</comment>
<protein>
    <recommendedName>
        <fullName evidence="3">Aminoglycoside phosphotransferase domain-containing protein</fullName>
    </recommendedName>
</protein>
<organism evidence="1 2">
    <name type="scientific">Hohenbuehelia grisea</name>
    <dbReference type="NCBI Taxonomy" id="104357"/>
    <lineage>
        <taxon>Eukaryota</taxon>
        <taxon>Fungi</taxon>
        <taxon>Dikarya</taxon>
        <taxon>Basidiomycota</taxon>
        <taxon>Agaricomycotina</taxon>
        <taxon>Agaricomycetes</taxon>
        <taxon>Agaricomycetidae</taxon>
        <taxon>Agaricales</taxon>
        <taxon>Pleurotineae</taxon>
        <taxon>Pleurotaceae</taxon>
        <taxon>Hohenbuehelia</taxon>
    </lineage>
</organism>
<dbReference type="EMBL" id="JASNQZ010000002">
    <property type="protein sequence ID" value="KAL0960334.1"/>
    <property type="molecule type" value="Genomic_DNA"/>
</dbReference>